<organism evidence="1 2">
    <name type="scientific">Methylobacterium gossipiicola</name>
    <dbReference type="NCBI Taxonomy" id="582675"/>
    <lineage>
        <taxon>Bacteria</taxon>
        <taxon>Pseudomonadati</taxon>
        <taxon>Pseudomonadota</taxon>
        <taxon>Alphaproteobacteria</taxon>
        <taxon>Hyphomicrobiales</taxon>
        <taxon>Methylobacteriaceae</taxon>
        <taxon>Methylobacterium</taxon>
    </lineage>
</organism>
<dbReference type="Proteomes" id="UP000199229">
    <property type="component" value="Unassembled WGS sequence"/>
</dbReference>
<evidence type="ECO:0000313" key="2">
    <source>
        <dbReference type="Proteomes" id="UP000199229"/>
    </source>
</evidence>
<sequence>MVGGNVANEAINGTMPADAGEADALVDLHAEREALERRLLLTQQRQRFGTDAADVARAAEEERVALGDLDRVLTRIRAAEYRRQPGARRW</sequence>
<dbReference type="EMBL" id="FOPM01000017">
    <property type="protein sequence ID" value="SFG92247.1"/>
    <property type="molecule type" value="Genomic_DNA"/>
</dbReference>
<dbReference type="AlphaFoldDB" id="A0A1I2VV35"/>
<proteinExistence type="predicted"/>
<accession>A0A1I2VV35</accession>
<gene>
    <name evidence="1" type="ORF">SAMN05192565_11740</name>
</gene>
<name>A0A1I2VV35_9HYPH</name>
<evidence type="ECO:0000313" key="1">
    <source>
        <dbReference type="EMBL" id="SFG92247.1"/>
    </source>
</evidence>
<keyword evidence="2" id="KW-1185">Reference proteome</keyword>
<protein>
    <submittedName>
        <fullName evidence="1">Uncharacterized protein</fullName>
    </submittedName>
</protein>
<reference evidence="2" key="1">
    <citation type="submission" date="2016-10" db="EMBL/GenBank/DDBJ databases">
        <authorList>
            <person name="Varghese N."/>
            <person name="Submissions S."/>
        </authorList>
    </citation>
    <scope>NUCLEOTIDE SEQUENCE [LARGE SCALE GENOMIC DNA]</scope>
    <source>
        <strain evidence="2">Gh-105</strain>
    </source>
</reference>
<dbReference type="RefSeq" id="WP_244528766.1">
    <property type="nucleotide sequence ID" value="NZ_FOPM01000017.1"/>
</dbReference>